<evidence type="ECO:0000256" key="1">
    <source>
        <dbReference type="ARBA" id="ARBA00012528"/>
    </source>
</evidence>
<sequence length="584" mass="66171">MFLRLMQFCLLLTLCTVQLVHSSEQTLWLKLEQLDDLRATHGAQFTEQLPLLESELAIATRDEQNYFRLLEAYRHGLTGDLTEAYLTVKPLISPTTEENLRLRATAMATNVLVLSQQYLEAFHYLNELTTQLNDTHAPKTIEQASAVIALTLIQLSKFDDATFYIDTLQQQAESGKALCHASYLNVEVLAGKKLWRELEEKAWQAAEYCADFGENLYSLLILNKFHEMLIETERYEESVSFYQEQYENYQSTRYSALIAFTKALAANAYISLGEFSTAHELIQKAEALINIDETNQASQLIYQVKYLLAEAENNYQLALAAYKEFSRRQSDFRDDASAREQAFHLARAQVTAKNRQIELLNKDNLLLHLQQEVLSKEAQNARLLIGLFLVLFLAAGVLAYRGLTGRHRFKHLAEFDALTGISNRYHFNQLAEQSLSTCKQKNITMGVVMFDLDHFKQINDQFGHAVGDWVLQQVVNSCRNFMRLDDVFGRLGGEEFAILLPGCHADKALMLAEICRDAIEDIDTSASGHEFLLTASFGVTSSDSSGYDLKQLLADADAAMYHAKKQGRNQVHFFSGREAVNPSA</sequence>
<dbReference type="InterPro" id="IPR050469">
    <property type="entry name" value="Diguanylate_Cyclase"/>
</dbReference>
<keyword evidence="3" id="KW-0812">Transmembrane</keyword>
<comment type="caution">
    <text evidence="5">The sequence shown here is derived from an EMBL/GenBank/DDBJ whole genome shotgun (WGS) entry which is preliminary data.</text>
</comment>
<dbReference type="NCBIfam" id="TIGR00254">
    <property type="entry name" value="GGDEF"/>
    <property type="match status" value="1"/>
</dbReference>
<accession>A0ABT9GW48</accession>
<dbReference type="Pfam" id="PF00990">
    <property type="entry name" value="GGDEF"/>
    <property type="match status" value="1"/>
</dbReference>
<evidence type="ECO:0000256" key="3">
    <source>
        <dbReference type="SAM" id="Phobius"/>
    </source>
</evidence>
<dbReference type="RefSeq" id="WP_305892550.1">
    <property type="nucleotide sequence ID" value="NZ_JAUZVZ010000004.1"/>
</dbReference>
<comment type="catalytic activity">
    <reaction evidence="2">
        <text>2 GTP = 3',3'-c-di-GMP + 2 diphosphate</text>
        <dbReference type="Rhea" id="RHEA:24898"/>
        <dbReference type="ChEBI" id="CHEBI:33019"/>
        <dbReference type="ChEBI" id="CHEBI:37565"/>
        <dbReference type="ChEBI" id="CHEBI:58805"/>
        <dbReference type="EC" id="2.7.7.65"/>
    </reaction>
</comment>
<protein>
    <recommendedName>
        <fullName evidence="1">diguanylate cyclase</fullName>
        <ecNumber evidence="1">2.7.7.65</ecNumber>
    </recommendedName>
</protein>
<dbReference type="GO" id="GO:0052621">
    <property type="term" value="F:diguanylate cyclase activity"/>
    <property type="evidence" value="ECO:0007669"/>
    <property type="project" value="UniProtKB-EC"/>
</dbReference>
<keyword evidence="3" id="KW-0472">Membrane</keyword>
<dbReference type="EC" id="2.7.7.65" evidence="1"/>
<dbReference type="PANTHER" id="PTHR45138:SF9">
    <property type="entry name" value="DIGUANYLATE CYCLASE DGCM-RELATED"/>
    <property type="match status" value="1"/>
</dbReference>
<dbReference type="Proteomes" id="UP001231616">
    <property type="component" value="Unassembled WGS sequence"/>
</dbReference>
<keyword evidence="6" id="KW-1185">Reference proteome</keyword>
<dbReference type="Gene3D" id="3.30.70.270">
    <property type="match status" value="1"/>
</dbReference>
<keyword evidence="3" id="KW-1133">Transmembrane helix</keyword>
<dbReference type="CDD" id="cd01949">
    <property type="entry name" value="GGDEF"/>
    <property type="match status" value="1"/>
</dbReference>
<reference evidence="5 6" key="1">
    <citation type="submission" date="2023-08" db="EMBL/GenBank/DDBJ databases">
        <authorList>
            <person name="Joshi A."/>
            <person name="Thite S."/>
        </authorList>
    </citation>
    <scope>NUCLEOTIDE SEQUENCE [LARGE SCALE GENOMIC DNA]</scope>
    <source>
        <strain evidence="5 6">AC40</strain>
    </source>
</reference>
<dbReference type="InterPro" id="IPR000160">
    <property type="entry name" value="GGDEF_dom"/>
</dbReference>
<evidence type="ECO:0000313" key="6">
    <source>
        <dbReference type="Proteomes" id="UP001231616"/>
    </source>
</evidence>
<dbReference type="EMBL" id="JAUZVZ010000004">
    <property type="protein sequence ID" value="MDP4535282.1"/>
    <property type="molecule type" value="Genomic_DNA"/>
</dbReference>
<gene>
    <name evidence="5" type="ORF">Q3O60_03650</name>
</gene>
<evidence type="ECO:0000256" key="2">
    <source>
        <dbReference type="ARBA" id="ARBA00034247"/>
    </source>
</evidence>
<evidence type="ECO:0000313" key="5">
    <source>
        <dbReference type="EMBL" id="MDP4535282.1"/>
    </source>
</evidence>
<dbReference type="SMART" id="SM00267">
    <property type="entry name" value="GGDEF"/>
    <property type="match status" value="1"/>
</dbReference>
<name>A0ABT9GW48_9GAMM</name>
<organism evidence="5 6">
    <name type="scientific">Alkalimonas collagenimarina</name>
    <dbReference type="NCBI Taxonomy" id="400390"/>
    <lineage>
        <taxon>Bacteria</taxon>
        <taxon>Pseudomonadati</taxon>
        <taxon>Pseudomonadota</taxon>
        <taxon>Gammaproteobacteria</taxon>
        <taxon>Alkalimonas</taxon>
    </lineage>
</organism>
<keyword evidence="5" id="KW-0808">Transferase</keyword>
<dbReference type="InterPro" id="IPR043128">
    <property type="entry name" value="Rev_trsase/Diguanyl_cyclase"/>
</dbReference>
<feature type="transmembrane region" description="Helical" evidence="3">
    <location>
        <begin position="383"/>
        <end position="403"/>
    </location>
</feature>
<evidence type="ECO:0000259" key="4">
    <source>
        <dbReference type="PROSITE" id="PS50887"/>
    </source>
</evidence>
<proteinExistence type="predicted"/>
<keyword evidence="5" id="KW-0548">Nucleotidyltransferase</keyword>
<feature type="domain" description="GGDEF" evidence="4">
    <location>
        <begin position="443"/>
        <end position="576"/>
    </location>
</feature>
<dbReference type="PROSITE" id="PS50887">
    <property type="entry name" value="GGDEF"/>
    <property type="match status" value="1"/>
</dbReference>
<dbReference type="InterPro" id="IPR029787">
    <property type="entry name" value="Nucleotide_cyclase"/>
</dbReference>
<dbReference type="PANTHER" id="PTHR45138">
    <property type="entry name" value="REGULATORY COMPONENTS OF SENSORY TRANSDUCTION SYSTEM"/>
    <property type="match status" value="1"/>
</dbReference>
<dbReference type="SUPFAM" id="SSF55073">
    <property type="entry name" value="Nucleotide cyclase"/>
    <property type="match status" value="1"/>
</dbReference>